<dbReference type="PANTHER" id="PTHR47562:SF2">
    <property type="entry name" value="CARBOXYMETHYLENEBUTENOLIDASE-RELATED"/>
    <property type="match status" value="1"/>
</dbReference>
<sequence length="270" mass="29634">MLIHETHQDVETSADGKGSMRIYLYHPVIPGFSQAKFPGVVIFSEIYQVTGPVARFARQMAGHGYIVAAPSSYHEFTGPEPLAYDVRGTDDGNRYKIEKKVHAYDEDAALAVTALLSLPSCNGRVGTTGMCLGGHLAFRCAFDKRVAAAVCYFATDIHSKTLGAGGDDSLERVGDIEGELVMIFGKKDNHVPPAGRDLIRKTLHEEGVCFSFYEVAHAQHAFIRDELSKGRYDPFVSKVCFEMLLEVFGRALRADLGPRDGGREKVEDVC</sequence>
<dbReference type="OrthoDB" id="58297at2759"/>
<dbReference type="Gene3D" id="3.40.50.1820">
    <property type="entry name" value="alpha/beta hydrolase"/>
    <property type="match status" value="1"/>
</dbReference>
<keyword evidence="3" id="KW-1185">Reference proteome</keyword>
<organism evidence="2 3">
    <name type="scientific">Letharia columbiana</name>
    <dbReference type="NCBI Taxonomy" id="112416"/>
    <lineage>
        <taxon>Eukaryota</taxon>
        <taxon>Fungi</taxon>
        <taxon>Dikarya</taxon>
        <taxon>Ascomycota</taxon>
        <taxon>Pezizomycotina</taxon>
        <taxon>Lecanoromycetes</taxon>
        <taxon>OSLEUM clade</taxon>
        <taxon>Lecanoromycetidae</taxon>
        <taxon>Lecanorales</taxon>
        <taxon>Lecanorineae</taxon>
        <taxon>Parmeliaceae</taxon>
        <taxon>Letharia</taxon>
    </lineage>
</organism>
<dbReference type="Pfam" id="PF01738">
    <property type="entry name" value="DLH"/>
    <property type="match status" value="1"/>
</dbReference>
<name>A0A8H6FZX2_9LECA</name>
<dbReference type="GO" id="GO:0016787">
    <property type="term" value="F:hydrolase activity"/>
    <property type="evidence" value="ECO:0007669"/>
    <property type="project" value="InterPro"/>
</dbReference>
<evidence type="ECO:0000313" key="3">
    <source>
        <dbReference type="Proteomes" id="UP000578531"/>
    </source>
</evidence>
<evidence type="ECO:0000313" key="2">
    <source>
        <dbReference type="EMBL" id="KAF6237965.1"/>
    </source>
</evidence>
<dbReference type="InterPro" id="IPR002925">
    <property type="entry name" value="Dienelactn_hydro"/>
</dbReference>
<dbReference type="Proteomes" id="UP000578531">
    <property type="component" value="Unassembled WGS sequence"/>
</dbReference>
<protein>
    <recommendedName>
        <fullName evidence="1">Dienelactone hydrolase domain-containing protein</fullName>
    </recommendedName>
</protein>
<accession>A0A8H6FZX2</accession>
<dbReference type="AlphaFoldDB" id="A0A8H6FZX2"/>
<reference evidence="2 3" key="1">
    <citation type="journal article" date="2020" name="Genomics">
        <title>Complete, high-quality genomes from long-read metagenomic sequencing of two wolf lichen thalli reveals enigmatic genome architecture.</title>
        <authorList>
            <person name="McKenzie S.K."/>
            <person name="Walston R.F."/>
            <person name="Allen J.L."/>
        </authorList>
    </citation>
    <scope>NUCLEOTIDE SEQUENCE [LARGE SCALE GENOMIC DNA]</scope>
    <source>
        <strain evidence="2">WasteWater2</strain>
    </source>
</reference>
<dbReference type="InterPro" id="IPR029058">
    <property type="entry name" value="AB_hydrolase_fold"/>
</dbReference>
<gene>
    <name evidence="2" type="ORF">HO173_004166</name>
</gene>
<dbReference type="RefSeq" id="XP_037167283.1">
    <property type="nucleotide sequence ID" value="XM_037306090.1"/>
</dbReference>
<dbReference type="GeneID" id="59285831"/>
<dbReference type="EMBL" id="JACCJC010000012">
    <property type="protein sequence ID" value="KAF6237965.1"/>
    <property type="molecule type" value="Genomic_DNA"/>
</dbReference>
<proteinExistence type="predicted"/>
<dbReference type="PANTHER" id="PTHR47562">
    <property type="match status" value="1"/>
</dbReference>
<dbReference type="SUPFAM" id="SSF53474">
    <property type="entry name" value="alpha/beta-Hydrolases"/>
    <property type="match status" value="1"/>
</dbReference>
<evidence type="ECO:0000259" key="1">
    <source>
        <dbReference type="Pfam" id="PF01738"/>
    </source>
</evidence>
<feature type="domain" description="Dienelactone hydrolase" evidence="1">
    <location>
        <begin position="34"/>
        <end position="249"/>
    </location>
</feature>
<comment type="caution">
    <text evidence="2">The sequence shown here is derived from an EMBL/GenBank/DDBJ whole genome shotgun (WGS) entry which is preliminary data.</text>
</comment>